<dbReference type="Gene3D" id="1.10.150.20">
    <property type="entry name" value="5' to 3' exonuclease, C-terminal subdomain"/>
    <property type="match status" value="1"/>
</dbReference>
<proteinExistence type="predicted"/>
<gene>
    <name evidence="1" type="ORF">LCGC14_1789610</name>
</gene>
<organism evidence="1">
    <name type="scientific">marine sediment metagenome</name>
    <dbReference type="NCBI Taxonomy" id="412755"/>
    <lineage>
        <taxon>unclassified sequences</taxon>
        <taxon>metagenomes</taxon>
        <taxon>ecological metagenomes</taxon>
    </lineage>
</organism>
<dbReference type="InterPro" id="IPR010994">
    <property type="entry name" value="RuvA_2-like"/>
</dbReference>
<dbReference type="EMBL" id="LAZR01017066">
    <property type="protein sequence ID" value="KKM01917.1"/>
    <property type="molecule type" value="Genomic_DNA"/>
</dbReference>
<dbReference type="SUPFAM" id="SSF47781">
    <property type="entry name" value="RuvA domain 2-like"/>
    <property type="match status" value="1"/>
</dbReference>
<comment type="caution">
    <text evidence="1">The sequence shown here is derived from an EMBL/GenBank/DDBJ whole genome shotgun (WGS) entry which is preliminary data.</text>
</comment>
<name>A0A0F9HFI2_9ZZZZ</name>
<reference evidence="1" key="1">
    <citation type="journal article" date="2015" name="Nature">
        <title>Complex archaea that bridge the gap between prokaryotes and eukaryotes.</title>
        <authorList>
            <person name="Spang A."/>
            <person name="Saw J.H."/>
            <person name="Jorgensen S.L."/>
            <person name="Zaremba-Niedzwiedzka K."/>
            <person name="Martijn J."/>
            <person name="Lind A.E."/>
            <person name="van Eijk R."/>
            <person name="Schleper C."/>
            <person name="Guy L."/>
            <person name="Ettema T.J."/>
        </authorList>
    </citation>
    <scope>NUCLEOTIDE SEQUENCE</scope>
</reference>
<evidence type="ECO:0000313" key="1">
    <source>
        <dbReference type="EMBL" id="KKM01917.1"/>
    </source>
</evidence>
<accession>A0A0F9HFI2</accession>
<dbReference type="AlphaFoldDB" id="A0A0F9HFI2"/>
<sequence>MYLRNDRIYIRDQYARPIQAIIKLDIIWEQKEWQKQISNLSKDLHNIASILFKNNTSKNSTSYLKELETVPKFWKMVNLIRKNIIDDNLRDAISYVTREGKGQGIKDAGEWRVFECMDGIEKKTAQDILNHFGDLEKTLKLDSNELTEVKAINIDKAKKIYENIIQKWRLK</sequence>
<protein>
    <submittedName>
        <fullName evidence="1">Uncharacterized protein</fullName>
    </submittedName>
</protein>